<evidence type="ECO:0000313" key="3">
    <source>
        <dbReference type="Proteomes" id="UP000583127"/>
    </source>
</evidence>
<gene>
    <name evidence="2" type="ORF">HHL14_16245</name>
</gene>
<evidence type="ECO:0000259" key="1">
    <source>
        <dbReference type="PROSITE" id="PS50994"/>
    </source>
</evidence>
<dbReference type="RefSeq" id="WP_169498621.1">
    <property type="nucleotide sequence ID" value="NZ_JABBFZ010000008.1"/>
</dbReference>
<dbReference type="EMBL" id="JABBFZ010000008">
    <property type="protein sequence ID" value="NML32380.1"/>
    <property type="molecule type" value="Genomic_DNA"/>
</dbReference>
<dbReference type="PANTHER" id="PTHR46889:SF4">
    <property type="entry name" value="TRANSPOSASE INSO FOR INSERTION SEQUENCE ELEMENT IS911B-RELATED"/>
    <property type="match status" value="1"/>
</dbReference>
<reference evidence="2 3" key="1">
    <citation type="submission" date="2020-04" db="EMBL/GenBank/DDBJ databases">
        <title>Paraburkholderia sp. G-4-1-8 isolated from soil.</title>
        <authorList>
            <person name="Dahal R.H."/>
        </authorList>
    </citation>
    <scope>NUCLEOTIDE SEQUENCE [LARGE SCALE GENOMIC DNA]</scope>
    <source>
        <strain evidence="2 3">G-4-1-8</strain>
    </source>
</reference>
<dbReference type="GO" id="GO:0003676">
    <property type="term" value="F:nucleic acid binding"/>
    <property type="evidence" value="ECO:0007669"/>
    <property type="project" value="InterPro"/>
</dbReference>
<sequence length="103" mass="11783">IINTDQGSQFTATAFTEAVLRRGIRLSMDGKGAWRDNVFVERVWRSVKYEEVYLKAYESVSHARRSIGDCISLYNQRRPHSSLEDRTPEEAYFATLPAIKLAA</sequence>
<dbReference type="InterPro" id="IPR001584">
    <property type="entry name" value="Integrase_cat-core"/>
</dbReference>
<feature type="domain" description="Integrase catalytic" evidence="1">
    <location>
        <begin position="1"/>
        <end position="96"/>
    </location>
</feature>
<feature type="non-terminal residue" evidence="2">
    <location>
        <position position="1"/>
    </location>
</feature>
<organism evidence="2 3">
    <name type="scientific">Paraburkholderia antibiotica</name>
    <dbReference type="NCBI Taxonomy" id="2728839"/>
    <lineage>
        <taxon>Bacteria</taxon>
        <taxon>Pseudomonadati</taxon>
        <taxon>Pseudomonadota</taxon>
        <taxon>Betaproteobacteria</taxon>
        <taxon>Burkholderiales</taxon>
        <taxon>Burkholderiaceae</taxon>
        <taxon>Paraburkholderia</taxon>
    </lineage>
</organism>
<dbReference type="PANTHER" id="PTHR46889">
    <property type="entry name" value="TRANSPOSASE INSF FOR INSERTION SEQUENCE IS3B-RELATED"/>
    <property type="match status" value="1"/>
</dbReference>
<dbReference type="Pfam" id="PF13683">
    <property type="entry name" value="rve_3"/>
    <property type="match status" value="1"/>
</dbReference>
<accession>A0A7X9ZZ45</accession>
<dbReference type="InterPro" id="IPR012337">
    <property type="entry name" value="RNaseH-like_sf"/>
</dbReference>
<keyword evidence="3" id="KW-1185">Reference proteome</keyword>
<evidence type="ECO:0000313" key="2">
    <source>
        <dbReference type="EMBL" id="NML32380.1"/>
    </source>
</evidence>
<dbReference type="InterPro" id="IPR050900">
    <property type="entry name" value="Transposase_IS3/IS150/IS904"/>
</dbReference>
<comment type="caution">
    <text evidence="2">The sequence shown here is derived from an EMBL/GenBank/DDBJ whole genome shotgun (WGS) entry which is preliminary data.</text>
</comment>
<dbReference type="AlphaFoldDB" id="A0A7X9ZZ45"/>
<name>A0A7X9ZZ45_9BURK</name>
<dbReference type="InterPro" id="IPR036397">
    <property type="entry name" value="RNaseH_sf"/>
</dbReference>
<protein>
    <submittedName>
        <fullName evidence="2">Transposase</fullName>
    </submittedName>
</protein>
<proteinExistence type="predicted"/>
<dbReference type="PROSITE" id="PS50994">
    <property type="entry name" value="INTEGRASE"/>
    <property type="match status" value="1"/>
</dbReference>
<dbReference type="Gene3D" id="3.30.420.10">
    <property type="entry name" value="Ribonuclease H-like superfamily/Ribonuclease H"/>
    <property type="match status" value="1"/>
</dbReference>
<dbReference type="SUPFAM" id="SSF53098">
    <property type="entry name" value="Ribonuclease H-like"/>
    <property type="match status" value="1"/>
</dbReference>
<dbReference type="Proteomes" id="UP000583127">
    <property type="component" value="Unassembled WGS sequence"/>
</dbReference>
<dbReference type="GO" id="GO:0015074">
    <property type="term" value="P:DNA integration"/>
    <property type="evidence" value="ECO:0007669"/>
    <property type="project" value="InterPro"/>
</dbReference>